<dbReference type="EMBL" id="AHZU02000871">
    <property type="protein sequence ID" value="KFG39162.1"/>
    <property type="molecule type" value="Genomic_DNA"/>
</dbReference>
<evidence type="ECO:0000256" key="1">
    <source>
        <dbReference type="SAM" id="MobiDB-lite"/>
    </source>
</evidence>
<name>A0A086K444_TOXGO</name>
<sequence length="292" mass="31988">MIHTGLDLPPLFSGPSTRMSLMANHVAVTMNLLGISLALTILFFPSLVHGWGSMRNSDNQNRVMSFDRAPLTPRSLRPRSNAAFSFLQSDAEEDDDEEDDGDKKKGHKKAEHEGHKHAAKHHEHHEEPSVQPIVAIATPVPQAGGAQQKPPEDPTEEKFLEKLPAADKEALLHGMIDPSVHFPLLLHMAWKQTLRAIKHLRKATSLLDTTRGHMDGIPRDEKKVPSVSAAVTVDVSGKTISIAEVNKKLRDVLTEAQTVEAYLSSARSQINTQLAKIIPPVKPQQPAGAPAH</sequence>
<gene>
    <name evidence="2" type="ORF">TGDOM2_268760</name>
</gene>
<feature type="compositionally biased region" description="Acidic residues" evidence="1">
    <location>
        <begin position="90"/>
        <end position="100"/>
    </location>
</feature>
<reference evidence="2 3" key="1">
    <citation type="submission" date="2014-02" db="EMBL/GenBank/DDBJ databases">
        <authorList>
            <person name="Sibley D."/>
            <person name="Venepally P."/>
            <person name="Karamycheva S."/>
            <person name="Hadjithomas M."/>
            <person name="Khan A."/>
            <person name="Brunk B."/>
            <person name="Roos D."/>
            <person name="Caler E."/>
            <person name="Lorenzi H."/>
        </authorList>
    </citation>
    <scope>NUCLEOTIDE SEQUENCE [LARGE SCALE GENOMIC DNA]</scope>
    <source>
        <strain evidence="2 3">GAB2-2007-GAL-DOM2</strain>
    </source>
</reference>
<comment type="caution">
    <text evidence="2">The sequence shown here is derived from an EMBL/GenBank/DDBJ whole genome shotgun (WGS) entry which is preliminary data.</text>
</comment>
<accession>A0A086K444</accession>
<dbReference type="AlphaFoldDB" id="A0A086K444"/>
<evidence type="ECO:0000313" key="3">
    <source>
        <dbReference type="Proteomes" id="UP000028837"/>
    </source>
</evidence>
<organism evidence="2 3">
    <name type="scientific">Toxoplasma gondii GAB2-2007-GAL-DOM2</name>
    <dbReference type="NCBI Taxonomy" id="1130820"/>
    <lineage>
        <taxon>Eukaryota</taxon>
        <taxon>Sar</taxon>
        <taxon>Alveolata</taxon>
        <taxon>Apicomplexa</taxon>
        <taxon>Conoidasida</taxon>
        <taxon>Coccidia</taxon>
        <taxon>Eucoccidiorida</taxon>
        <taxon>Eimeriorina</taxon>
        <taxon>Sarcocystidae</taxon>
        <taxon>Toxoplasma</taxon>
    </lineage>
</organism>
<keyword evidence="2" id="KW-0472">Membrane</keyword>
<proteinExistence type="predicted"/>
<dbReference type="VEuPathDB" id="ToxoDB:TGDOM2_268760"/>
<dbReference type="OrthoDB" id="333279at2759"/>
<dbReference type="Proteomes" id="UP000028837">
    <property type="component" value="Unassembled WGS sequence"/>
</dbReference>
<feature type="region of interest" description="Disordered" evidence="1">
    <location>
        <begin position="86"/>
        <end position="129"/>
    </location>
</feature>
<protein>
    <submittedName>
        <fullName evidence="2">Putative transmembrane protein</fullName>
    </submittedName>
</protein>
<evidence type="ECO:0000313" key="2">
    <source>
        <dbReference type="EMBL" id="KFG39162.1"/>
    </source>
</evidence>
<keyword evidence="2" id="KW-0812">Transmembrane</keyword>